<dbReference type="STRING" id="84135.GCA_001052115_01527"/>
<gene>
    <name evidence="2" type="ORF">CJ218_02425</name>
</gene>
<feature type="transmembrane region" description="Helical" evidence="1">
    <location>
        <begin position="7"/>
        <end position="25"/>
    </location>
</feature>
<evidence type="ECO:0000313" key="2">
    <source>
        <dbReference type="EMBL" id="PMC52764.1"/>
    </source>
</evidence>
<evidence type="ECO:0000256" key="1">
    <source>
        <dbReference type="SAM" id="Phobius"/>
    </source>
</evidence>
<keyword evidence="1" id="KW-0472">Membrane</keyword>
<name>A0A2N6SFP7_9BACL</name>
<dbReference type="EMBL" id="PNGT01000002">
    <property type="protein sequence ID" value="PMC52764.1"/>
    <property type="molecule type" value="Genomic_DNA"/>
</dbReference>
<protein>
    <submittedName>
        <fullName evidence="2">Uncharacterized protein</fullName>
    </submittedName>
</protein>
<keyword evidence="1" id="KW-0812">Transmembrane</keyword>
<feature type="transmembrane region" description="Helical" evidence="1">
    <location>
        <begin position="31"/>
        <end position="51"/>
    </location>
</feature>
<dbReference type="OrthoDB" id="2991369at2"/>
<dbReference type="RefSeq" id="WP_102189502.1">
    <property type="nucleotide sequence ID" value="NZ_CAUTAO010000014.1"/>
</dbReference>
<keyword evidence="1" id="KW-1133">Transmembrane helix</keyword>
<accession>A0A2N6SFP7</accession>
<proteinExistence type="predicted"/>
<dbReference type="AlphaFoldDB" id="A0A2N6SFP7"/>
<dbReference type="Proteomes" id="UP000235670">
    <property type="component" value="Unassembled WGS sequence"/>
</dbReference>
<organism evidence="2 3">
    <name type="scientific">Gemella sanguinis</name>
    <dbReference type="NCBI Taxonomy" id="84135"/>
    <lineage>
        <taxon>Bacteria</taxon>
        <taxon>Bacillati</taxon>
        <taxon>Bacillota</taxon>
        <taxon>Bacilli</taxon>
        <taxon>Bacillales</taxon>
        <taxon>Gemellaceae</taxon>
        <taxon>Gemella</taxon>
    </lineage>
</organism>
<sequence>MKKFNIFIAAYFIFLFLLFIINAILETSTDYALIIVYYPYLYYIAVLLIIIKGWEMLIRIMNTFGSNSLASLFGKFIIIGIGLFATLWIFVMVLFFGGFASSKKYEDLNLLAYDSPNKLNKTEYIVIERGAFAATTFFYHERHNLFLMKKKESYSHKI</sequence>
<reference evidence="2 3" key="1">
    <citation type="submission" date="2017-09" db="EMBL/GenBank/DDBJ databases">
        <title>Bacterial strain isolated from the female urinary microbiota.</title>
        <authorList>
            <person name="Thomas-White K."/>
            <person name="Kumar N."/>
            <person name="Forster S."/>
            <person name="Putonti C."/>
            <person name="Lawley T."/>
            <person name="Wolfe A.J."/>
        </authorList>
    </citation>
    <scope>NUCLEOTIDE SEQUENCE [LARGE SCALE GENOMIC DNA]</scope>
    <source>
        <strain evidence="2 3">UMB0186</strain>
    </source>
</reference>
<comment type="caution">
    <text evidence="2">The sequence shown here is derived from an EMBL/GenBank/DDBJ whole genome shotgun (WGS) entry which is preliminary data.</text>
</comment>
<feature type="transmembrane region" description="Helical" evidence="1">
    <location>
        <begin position="72"/>
        <end position="100"/>
    </location>
</feature>
<evidence type="ECO:0000313" key="3">
    <source>
        <dbReference type="Proteomes" id="UP000235670"/>
    </source>
</evidence>